<evidence type="ECO:0000256" key="1">
    <source>
        <dbReference type="SAM" id="MobiDB-lite"/>
    </source>
</evidence>
<feature type="region of interest" description="Disordered" evidence="1">
    <location>
        <begin position="48"/>
        <end position="77"/>
    </location>
</feature>
<comment type="caution">
    <text evidence="3">The sequence shown here is derived from an EMBL/GenBank/DDBJ whole genome shotgun (WGS) entry which is preliminary data.</text>
</comment>
<dbReference type="PANTHER" id="PTHR46873">
    <property type="entry name" value="EXPRESSED PROTEIN"/>
    <property type="match status" value="1"/>
</dbReference>
<evidence type="ECO:0000313" key="4">
    <source>
        <dbReference type="Proteomes" id="UP000751190"/>
    </source>
</evidence>
<dbReference type="Proteomes" id="UP000751190">
    <property type="component" value="Unassembled WGS sequence"/>
</dbReference>
<dbReference type="OMA" id="SEWKHEY"/>
<evidence type="ECO:0000313" key="3">
    <source>
        <dbReference type="EMBL" id="KAG8465999.1"/>
    </source>
</evidence>
<feature type="compositionally biased region" description="Low complexity" evidence="1">
    <location>
        <begin position="48"/>
        <end position="64"/>
    </location>
</feature>
<name>A0A8J6CAY5_DIALT</name>
<dbReference type="InterPro" id="IPR003609">
    <property type="entry name" value="Pan_app"/>
</dbReference>
<keyword evidence="4" id="KW-1185">Reference proteome</keyword>
<reference evidence="3" key="1">
    <citation type="submission" date="2021-05" db="EMBL/GenBank/DDBJ databases">
        <title>The genome of the haptophyte Pavlova lutheri (Diacronema luteri, Pavlovales) - a model for lipid biosynthesis in eukaryotic algae.</title>
        <authorList>
            <person name="Hulatt C.J."/>
            <person name="Posewitz M.C."/>
        </authorList>
    </citation>
    <scope>NUCLEOTIDE SEQUENCE</scope>
    <source>
        <strain evidence="3">NIVA-4/92</strain>
    </source>
</reference>
<dbReference type="EMBL" id="JAGTXO010000009">
    <property type="protein sequence ID" value="KAG8465999.1"/>
    <property type="molecule type" value="Genomic_DNA"/>
</dbReference>
<protein>
    <recommendedName>
        <fullName evidence="2">Apple domain-containing protein</fullName>
    </recommendedName>
</protein>
<organism evidence="3 4">
    <name type="scientific">Diacronema lutheri</name>
    <name type="common">Unicellular marine alga</name>
    <name type="synonym">Monochrysis lutheri</name>
    <dbReference type="NCBI Taxonomy" id="2081491"/>
    <lineage>
        <taxon>Eukaryota</taxon>
        <taxon>Haptista</taxon>
        <taxon>Haptophyta</taxon>
        <taxon>Pavlovophyceae</taxon>
        <taxon>Pavlovales</taxon>
        <taxon>Pavlovaceae</taxon>
        <taxon>Diacronema</taxon>
    </lineage>
</organism>
<dbReference type="SUPFAM" id="SSF50891">
    <property type="entry name" value="Cyclophilin-like"/>
    <property type="match status" value="1"/>
</dbReference>
<accession>A0A8J6CAY5</accession>
<dbReference type="PANTHER" id="PTHR46873:SF1">
    <property type="entry name" value="EXPRESSED PROTEIN"/>
    <property type="match status" value="1"/>
</dbReference>
<dbReference type="Pfam" id="PF14295">
    <property type="entry name" value="PAN_4"/>
    <property type="match status" value="1"/>
</dbReference>
<feature type="domain" description="Apple" evidence="2">
    <location>
        <begin position="93"/>
        <end position="146"/>
    </location>
</feature>
<evidence type="ECO:0000259" key="2">
    <source>
        <dbReference type="Pfam" id="PF14295"/>
    </source>
</evidence>
<dbReference type="Gene3D" id="3.50.4.10">
    <property type="entry name" value="Hepatocyte Growth Factor"/>
    <property type="match status" value="1"/>
</dbReference>
<dbReference type="OrthoDB" id="532384at2759"/>
<proteinExistence type="predicted"/>
<gene>
    <name evidence="3" type="ORF">KFE25_005569</name>
</gene>
<sequence>MSGEAASKARVKLLAVRRACLLLSALLVVLALAGRWAQVDRVPHAPPAEVHASAAAEAEPRQASTSAPSGSEPTPAPRLARAALTCTSPMEHTELWGDVVAPGTGPGAVVAPTAGECCEACARTRGCNAWVSCSDERACGRQCWLKWQLDPTKIVTHAASPGTPWTSGVHAKDFADSSNPYEPGEAEAITLKTAEGKLRIRLHPEWSLGSVVYARRVARHDLCTARCHFYRAEPNFLLQGALHAVIPANNDTTRRGLAVAMERGDVAWAGGFAGPDFFITHVRVGGFGASHTVWGSLDGAESLAVLDRLVALPASAGPHGGMRMLGKPVPFDAVIE</sequence>
<dbReference type="InterPro" id="IPR029000">
    <property type="entry name" value="Cyclophilin-like_dom_sf"/>
</dbReference>
<dbReference type="AlphaFoldDB" id="A0A8J6CAY5"/>